<dbReference type="Gene3D" id="2.30.110.10">
    <property type="entry name" value="Electron Transport, Fmn-binding Protein, Chain A"/>
    <property type="match status" value="1"/>
</dbReference>
<dbReference type="PANTHER" id="PTHR35802">
    <property type="entry name" value="PROTEASE SYNTHASE AND SPORULATION PROTEIN PAI 2"/>
    <property type="match status" value="1"/>
</dbReference>
<gene>
    <name evidence="1" type="ORF">VZ94_12100</name>
</gene>
<dbReference type="SUPFAM" id="SSF50475">
    <property type="entry name" value="FMN-binding split barrel"/>
    <property type="match status" value="1"/>
</dbReference>
<dbReference type="RefSeq" id="WP_045779423.1">
    <property type="nucleotide sequence ID" value="NZ_LAJX01000119.1"/>
</dbReference>
<name>A0A0F3IHY4_9GAMM</name>
<dbReference type="PANTHER" id="PTHR35802:SF1">
    <property type="entry name" value="PROTEASE SYNTHASE AND SPORULATION PROTEIN PAI 2"/>
    <property type="match status" value="1"/>
</dbReference>
<protein>
    <recommendedName>
        <fullName evidence="3">Transcriptional regulator</fullName>
    </recommendedName>
</protein>
<dbReference type="EMBL" id="LAJX01000119">
    <property type="protein sequence ID" value="KJV06277.1"/>
    <property type="molecule type" value="Genomic_DNA"/>
</dbReference>
<dbReference type="PIRSF" id="PIRSF010372">
    <property type="entry name" value="PaiB"/>
    <property type="match status" value="1"/>
</dbReference>
<dbReference type="InterPro" id="IPR012349">
    <property type="entry name" value="Split_barrel_FMN-bd"/>
</dbReference>
<dbReference type="InterPro" id="IPR007396">
    <property type="entry name" value="TR_PAI2-type"/>
</dbReference>
<dbReference type="Proteomes" id="UP000033684">
    <property type="component" value="Unassembled WGS sequence"/>
</dbReference>
<accession>A0A0F3IHY4</accession>
<evidence type="ECO:0000313" key="1">
    <source>
        <dbReference type="EMBL" id="KJV06277.1"/>
    </source>
</evidence>
<reference evidence="1 2" key="2">
    <citation type="journal article" date="2016" name="Microb. Ecol.">
        <title>Genome Characteristics of a Novel Type I Methanotroph (Sn10-6) Isolated from a Flooded Indian Rice Field.</title>
        <authorList>
            <person name="Rahalkar M.C."/>
            <person name="Pandit P.S."/>
            <person name="Dhakephalkar P.K."/>
            <person name="Pore S."/>
            <person name="Arora P."/>
            <person name="Kapse N."/>
        </authorList>
    </citation>
    <scope>NUCLEOTIDE SEQUENCE [LARGE SCALE GENOMIC DNA]</scope>
    <source>
        <strain evidence="1 2">Sn10-6</strain>
    </source>
</reference>
<reference evidence="2" key="1">
    <citation type="submission" date="2015-03" db="EMBL/GenBank/DDBJ databases">
        <title>Draft genome sequence of a novel methanotroph (Sn10-6) isolated from flooded ricefield rhizosphere in India.</title>
        <authorList>
            <person name="Pandit P.S."/>
            <person name="Pore S.D."/>
            <person name="Arora P."/>
            <person name="Kapse N.G."/>
            <person name="Dhakephalkar P.K."/>
            <person name="Rahalkar M.C."/>
        </authorList>
    </citation>
    <scope>NUCLEOTIDE SEQUENCE [LARGE SCALE GENOMIC DNA]</scope>
    <source>
        <strain evidence="2">Sn10-6</strain>
    </source>
</reference>
<evidence type="ECO:0000313" key="2">
    <source>
        <dbReference type="Proteomes" id="UP000033684"/>
    </source>
</evidence>
<keyword evidence="2" id="KW-1185">Reference proteome</keyword>
<sequence>MYIPEHFNETNSERISSLINGNSFGMLVTAPDGEPYVSHLPFIFDHTAGTKGKLLCHMARANPQWQHFSSSTEVLVVFQGPQAYVSPSWYSSPGVPTWNYAVVHLRGKPRLIDSEFELEALVERLTHVYESQMPNPWQANLAGERRTKLLNMIVGFEIDITTIQAKFKLSQNRPPEDRQSVVEKLGQSSNQTEVAVATLMSEMFDAEF</sequence>
<organism evidence="1 2">
    <name type="scientific">Methylocucumis oryzae</name>
    <dbReference type="NCBI Taxonomy" id="1632867"/>
    <lineage>
        <taxon>Bacteria</taxon>
        <taxon>Pseudomonadati</taxon>
        <taxon>Pseudomonadota</taxon>
        <taxon>Gammaproteobacteria</taxon>
        <taxon>Methylococcales</taxon>
        <taxon>Methylococcaceae</taxon>
        <taxon>Methylocucumis</taxon>
    </lineage>
</organism>
<comment type="caution">
    <text evidence="1">The sequence shown here is derived from an EMBL/GenBank/DDBJ whole genome shotgun (WGS) entry which is preliminary data.</text>
</comment>
<dbReference type="Pfam" id="PF04299">
    <property type="entry name" value="FMN_bind_2"/>
    <property type="match status" value="1"/>
</dbReference>
<evidence type="ECO:0008006" key="3">
    <source>
        <dbReference type="Google" id="ProtNLM"/>
    </source>
</evidence>
<proteinExistence type="predicted"/>
<dbReference type="AlphaFoldDB" id="A0A0F3IHY4"/>
<dbReference type="OrthoDB" id="9794948at2"/>
<dbReference type="PATRIC" id="fig|1632867.3.peg.605"/>